<dbReference type="InterPro" id="IPR014710">
    <property type="entry name" value="RmlC-like_jellyroll"/>
</dbReference>
<dbReference type="AlphaFoldDB" id="A0A2K9ENB9"/>
<dbReference type="PANTHER" id="PTHR42742">
    <property type="entry name" value="TRANSCRIPTIONAL REPRESSOR MPRA"/>
    <property type="match status" value="1"/>
</dbReference>
<dbReference type="InterPro" id="IPR014628">
    <property type="entry name" value="Man6P_isomerase_Firm_short"/>
</dbReference>
<evidence type="ECO:0000313" key="10">
    <source>
        <dbReference type="EMBL" id="PQQ66991.1"/>
    </source>
</evidence>
<dbReference type="InterPro" id="IPR011051">
    <property type="entry name" value="RmlC_Cupin_sf"/>
</dbReference>
<gene>
    <name evidence="9" type="primary">gmuF</name>
    <name evidence="10" type="ORF">B9R14_09745</name>
    <name evidence="9" type="ORF">HVS_05195</name>
</gene>
<dbReference type="GO" id="GO:0005975">
    <property type="term" value="P:carbohydrate metabolic process"/>
    <property type="evidence" value="ECO:0007669"/>
    <property type="project" value="InterPro"/>
</dbReference>
<evidence type="ECO:0000259" key="8">
    <source>
        <dbReference type="Pfam" id="PF21621"/>
    </source>
</evidence>
<feature type="binding site" evidence="5">
    <location>
        <position position="118"/>
    </location>
    <ligand>
        <name>Zn(2+)</name>
        <dbReference type="ChEBI" id="CHEBI:29105"/>
    </ligand>
</feature>
<dbReference type="EMBL" id="NEMB01000003">
    <property type="protein sequence ID" value="PQQ66991.1"/>
    <property type="molecule type" value="Genomic_DNA"/>
</dbReference>
<feature type="binding site" evidence="5">
    <location>
        <position position="100"/>
    </location>
    <ligand>
        <name>Zn(2+)</name>
        <dbReference type="ChEBI" id="CHEBI:29105"/>
    </ligand>
</feature>
<dbReference type="GO" id="GO:0004476">
    <property type="term" value="F:mannose-6-phosphate isomerase activity"/>
    <property type="evidence" value="ECO:0007669"/>
    <property type="project" value="InterPro"/>
</dbReference>
<keyword evidence="9" id="KW-0413">Isomerase</keyword>
<feature type="domain" description="Mannose-6-phosphate isomerase cupin" evidence="8">
    <location>
        <begin position="248"/>
        <end position="323"/>
    </location>
</feature>
<dbReference type="Proteomes" id="UP000233534">
    <property type="component" value="Chromosome"/>
</dbReference>
<evidence type="ECO:0000256" key="5">
    <source>
        <dbReference type="PIRSR" id="PIRSR036894-1"/>
    </source>
</evidence>
<keyword evidence="11" id="KW-1185">Reference proteome</keyword>
<reference evidence="10 12" key="2">
    <citation type="journal article" date="2018" name="Syst. Appl. Microbiol.">
        <title>Characterization and high-quality draft genome sequence of Herbivorax saccincola A7, an anaerobic, alkaliphilic, thermophilic, cellulolytic, and xylanolytic bacterium.</title>
        <authorList>
            <person name="Aikawa S."/>
            <person name="Baramee S."/>
            <person name="Sermsathanaswadi J."/>
            <person name="Thianheng P."/>
            <person name="Tachaapaikoon C."/>
            <person name="Shikata A."/>
            <person name="Waeonukul R."/>
            <person name="Pason P."/>
            <person name="Ratanakhanokchai K."/>
            <person name="Kosugi A."/>
        </authorList>
    </citation>
    <scope>NUCLEOTIDE SEQUENCE [LARGE SCALE GENOMIC DNA]</scope>
    <source>
        <strain evidence="10 12">A7</strain>
    </source>
</reference>
<organism evidence="9 11">
    <name type="scientific">Acetivibrio saccincola</name>
    <dbReference type="NCBI Taxonomy" id="1677857"/>
    <lineage>
        <taxon>Bacteria</taxon>
        <taxon>Bacillati</taxon>
        <taxon>Bacillota</taxon>
        <taxon>Clostridia</taxon>
        <taxon>Eubacteriales</taxon>
        <taxon>Oscillospiraceae</taxon>
        <taxon>Acetivibrio</taxon>
    </lineage>
</organism>
<dbReference type="RefSeq" id="WP_101299850.1">
    <property type="nucleotide sequence ID" value="NZ_CP025197.1"/>
</dbReference>
<dbReference type="CDD" id="cd07010">
    <property type="entry name" value="cupin_PMI_type_I_N_bac"/>
    <property type="match status" value="1"/>
</dbReference>
<dbReference type="KEGG" id="hsc:HVS_05195"/>
<feature type="binding site" evidence="5">
    <location>
        <position position="176"/>
    </location>
    <ligand>
        <name>Zn(2+)</name>
        <dbReference type="ChEBI" id="CHEBI:29105"/>
    </ligand>
</feature>
<dbReference type="PIRSF" id="PIRSF036894">
    <property type="entry name" value="PMI_Firm_short"/>
    <property type="match status" value="1"/>
</dbReference>
<dbReference type="EMBL" id="CP025197">
    <property type="protein sequence ID" value="AUG56970.1"/>
    <property type="molecule type" value="Genomic_DNA"/>
</dbReference>
<dbReference type="InterPro" id="IPR049071">
    <property type="entry name" value="MPI_cupin_dom"/>
</dbReference>
<dbReference type="Pfam" id="PF21621">
    <property type="entry name" value="MPI_cupin_dom"/>
    <property type="match status" value="1"/>
</dbReference>
<keyword evidence="1 5" id="KW-0479">Metal-binding</keyword>
<dbReference type="Gene3D" id="2.60.120.10">
    <property type="entry name" value="Jelly Rolls"/>
    <property type="match status" value="2"/>
</dbReference>
<evidence type="ECO:0000259" key="7">
    <source>
        <dbReference type="Pfam" id="PF20511"/>
    </source>
</evidence>
<dbReference type="InterPro" id="IPR046457">
    <property type="entry name" value="PMI_typeI_cat"/>
</dbReference>
<keyword evidence="2 5" id="KW-0862">Zinc</keyword>
<dbReference type="Pfam" id="PF20511">
    <property type="entry name" value="PMI_typeI_cat"/>
    <property type="match status" value="1"/>
</dbReference>
<dbReference type="GO" id="GO:0008270">
    <property type="term" value="F:zinc ion binding"/>
    <property type="evidence" value="ECO:0007669"/>
    <property type="project" value="InterPro"/>
</dbReference>
<dbReference type="InterPro" id="IPR051804">
    <property type="entry name" value="Carb_Metab_Reg_Kinase/Isom"/>
</dbReference>
<accession>A0A2K9ENB9</accession>
<evidence type="ECO:0000256" key="2">
    <source>
        <dbReference type="ARBA" id="ARBA00022833"/>
    </source>
</evidence>
<reference evidence="9 11" key="1">
    <citation type="submission" date="2017-12" db="EMBL/GenBank/DDBJ databases">
        <title>Complete genome sequence of Herbivorax saccincola GGR1, a novel Cellulosome-producing hydrolytic bacterium in a thermophilic biogas plant, established by Illumina and Nanopore MinION sequencing.</title>
        <authorList>
            <person name="Pechtl A."/>
            <person name="Ruckert C."/>
            <person name="Koeck D.E."/>
            <person name="Maus I."/>
            <person name="Winkler A."/>
            <person name="Kalinowski J."/>
            <person name="Puhler A."/>
            <person name="Schwarz W.W."/>
            <person name="Zverlov V.V."/>
            <person name="Schluter A."/>
            <person name="Liebl W."/>
        </authorList>
    </citation>
    <scope>NUCLEOTIDE SEQUENCE [LARGE SCALE GENOMIC DNA]</scope>
    <source>
        <strain evidence="9">GGR1</strain>
        <strain evidence="11">SR1</strain>
    </source>
</reference>
<evidence type="ECO:0000313" key="11">
    <source>
        <dbReference type="Proteomes" id="UP000233534"/>
    </source>
</evidence>
<sequence>MMYPFKFKPVYKDYIWGGENLKKYNKSFSGSVAESWEVSCHPDGESVIENGKFRGLTLSRIIKERPEEVMGNSIPEKYMEKFPLLIKLIDANDKLSVQVHPDDEYAKFMGSDDYGKNEMWHILEAKPGAKLVYGLKEGVDRDIFIKNVEKGTVEDCLDYIEVYPGDTIYIPAGVVHAIGEGIILAEVQQNSNLTFRVYDYNRTGKDGKPRELHVDRAIEVIDFKNSKKIGKIKEEFFSINDGAKKSELINNEYFIIEKYYVEGKIPDKADGSKFIIYVVLDGECEINYKGGSEKLIKGNSVFIPAAMGDFEISGDFKALRIHV</sequence>
<protein>
    <recommendedName>
        <fullName evidence="3">Phosphohexomutase</fullName>
    </recommendedName>
    <alternativeName>
        <fullName evidence="4">Phosphomannose isomerase</fullName>
    </alternativeName>
</protein>
<name>A0A2K9ENB9_9FIRM</name>
<evidence type="ECO:0000256" key="3">
    <source>
        <dbReference type="ARBA" id="ARBA00029741"/>
    </source>
</evidence>
<evidence type="ECO:0000313" key="9">
    <source>
        <dbReference type="EMBL" id="AUG56970.1"/>
    </source>
</evidence>
<evidence type="ECO:0000256" key="4">
    <source>
        <dbReference type="ARBA" id="ARBA00030762"/>
    </source>
</evidence>
<evidence type="ECO:0000313" key="12">
    <source>
        <dbReference type="Proteomes" id="UP000239720"/>
    </source>
</evidence>
<dbReference type="OrthoDB" id="9808275at2"/>
<evidence type="ECO:0000256" key="6">
    <source>
        <dbReference type="PIRSR" id="PIRSR036894-2"/>
    </source>
</evidence>
<proteinExistence type="predicted"/>
<feature type="active site" evidence="6">
    <location>
        <position position="196"/>
    </location>
</feature>
<evidence type="ECO:0000256" key="1">
    <source>
        <dbReference type="ARBA" id="ARBA00022723"/>
    </source>
</evidence>
<dbReference type="SUPFAM" id="SSF51182">
    <property type="entry name" value="RmlC-like cupins"/>
    <property type="match status" value="1"/>
</dbReference>
<dbReference type="PANTHER" id="PTHR42742:SF3">
    <property type="entry name" value="FRUCTOKINASE"/>
    <property type="match status" value="1"/>
</dbReference>
<feature type="domain" description="Phosphomannose isomerase type I catalytic" evidence="7">
    <location>
        <begin position="5"/>
        <end position="110"/>
    </location>
</feature>
<comment type="cofactor">
    <cofactor evidence="5">
        <name>Zn(2+)</name>
        <dbReference type="ChEBI" id="CHEBI:29105"/>
    </cofactor>
    <text evidence="5">Binds 1 zinc ion per subunit.</text>
</comment>
<dbReference type="Proteomes" id="UP000239720">
    <property type="component" value="Unassembled WGS sequence"/>
</dbReference>